<keyword evidence="1" id="KW-1133">Transmembrane helix</keyword>
<name>A0A327RYD4_9FLAO</name>
<reference evidence="2 3" key="1">
    <citation type="submission" date="2018-06" db="EMBL/GenBank/DDBJ databases">
        <title>Genomic Encyclopedia of Archaeal and Bacterial Type Strains, Phase II (KMG-II): from individual species to whole genera.</title>
        <authorList>
            <person name="Goeker M."/>
        </authorList>
    </citation>
    <scope>NUCLEOTIDE SEQUENCE [LARGE SCALE GENOMIC DNA]</scope>
    <source>
        <strain evidence="2 3">DSM 12408</strain>
    </source>
</reference>
<dbReference type="EMBL" id="QLLQ01000014">
    <property type="protein sequence ID" value="RAJ20784.1"/>
    <property type="molecule type" value="Genomic_DNA"/>
</dbReference>
<comment type="caution">
    <text evidence="2">The sequence shown here is derived from an EMBL/GenBank/DDBJ whole genome shotgun (WGS) entry which is preliminary data.</text>
</comment>
<organism evidence="2 3">
    <name type="scientific">Gelidibacter algens</name>
    <dbReference type="NCBI Taxonomy" id="49280"/>
    <lineage>
        <taxon>Bacteria</taxon>
        <taxon>Pseudomonadati</taxon>
        <taxon>Bacteroidota</taxon>
        <taxon>Flavobacteriia</taxon>
        <taxon>Flavobacteriales</taxon>
        <taxon>Flavobacteriaceae</taxon>
        <taxon>Gelidibacter</taxon>
    </lineage>
</organism>
<dbReference type="InterPro" id="IPR019619">
    <property type="entry name" value="DUF2490"/>
</dbReference>
<keyword evidence="3" id="KW-1185">Reference proteome</keyword>
<dbReference type="Proteomes" id="UP000248987">
    <property type="component" value="Unassembled WGS sequence"/>
</dbReference>
<keyword evidence="1" id="KW-0812">Transmembrane</keyword>
<proteinExistence type="predicted"/>
<protein>
    <submittedName>
        <fullName evidence="2">Uncharacterized protein DUF2490</fullName>
    </submittedName>
</protein>
<evidence type="ECO:0000256" key="1">
    <source>
        <dbReference type="SAM" id="Phobius"/>
    </source>
</evidence>
<evidence type="ECO:0000313" key="2">
    <source>
        <dbReference type="EMBL" id="RAJ20784.1"/>
    </source>
</evidence>
<dbReference type="Pfam" id="PF10677">
    <property type="entry name" value="DUF2490"/>
    <property type="match status" value="1"/>
</dbReference>
<evidence type="ECO:0000313" key="3">
    <source>
        <dbReference type="Proteomes" id="UP000248987"/>
    </source>
</evidence>
<keyword evidence="1" id="KW-0472">Membrane</keyword>
<feature type="transmembrane region" description="Helical" evidence="1">
    <location>
        <begin position="35"/>
        <end position="59"/>
    </location>
</feature>
<gene>
    <name evidence="2" type="ORF">LX77_03043</name>
</gene>
<accession>A0A327RYD4</accession>
<sequence>MHCLWHSLFSIWTTLFFVINLNMKQPSQHLKMKKHFFLLALLLPFLAIGQDSNFGNWMIYFGNKKIDNKWNWHHEVQYRNYNAVGDLEQLLLRTGLGYNLTENNNNLLLGYGYILSENYLGASDEKNSVNEHRIYQQFITRQQISRVAVQHRYRFEQRFVEDDFKLRFRYFLGLNVPLNNAEIVDKTIYLSAYNEIFLNTQNNVFDRNRLFSGLGYKLNKALKFEIGYMNQFLAGGKNRDQLNLITFYNF</sequence>
<dbReference type="AlphaFoldDB" id="A0A327RYD4"/>
<feature type="transmembrane region" description="Helical" evidence="1">
    <location>
        <begin position="6"/>
        <end position="23"/>
    </location>
</feature>